<feature type="transmembrane region" description="Helical" evidence="5">
    <location>
        <begin position="249"/>
        <end position="272"/>
    </location>
</feature>
<dbReference type="EMBL" id="JAWDGP010001864">
    <property type="protein sequence ID" value="KAK3787445.1"/>
    <property type="molecule type" value="Genomic_DNA"/>
</dbReference>
<dbReference type="InterPro" id="IPR018000">
    <property type="entry name" value="Neurotransmitter_ion_chnl_CS"/>
</dbReference>
<evidence type="ECO:0000256" key="3">
    <source>
        <dbReference type="ARBA" id="ARBA00022989"/>
    </source>
</evidence>
<keyword evidence="2 5" id="KW-0812">Transmembrane</keyword>
<keyword evidence="5" id="KW-0813">Transport</keyword>
<dbReference type="Pfam" id="PF02931">
    <property type="entry name" value="Neur_chan_LBD"/>
    <property type="match status" value="1"/>
</dbReference>
<evidence type="ECO:0000259" key="7">
    <source>
        <dbReference type="Pfam" id="PF02931"/>
    </source>
</evidence>
<proteinExistence type="inferred from homology"/>
<comment type="subcellular location">
    <subcellularLocation>
        <location evidence="1">Membrane</location>
        <topology evidence="1">Multi-pass membrane protein</topology>
    </subcellularLocation>
</comment>
<dbReference type="InterPro" id="IPR036734">
    <property type="entry name" value="Neur_chan_lig-bd_sf"/>
</dbReference>
<dbReference type="Gene3D" id="1.20.58.390">
    <property type="entry name" value="Neurotransmitter-gated ion-channel transmembrane domain"/>
    <property type="match status" value="1"/>
</dbReference>
<evidence type="ECO:0000256" key="1">
    <source>
        <dbReference type="ARBA" id="ARBA00004141"/>
    </source>
</evidence>
<evidence type="ECO:0000256" key="4">
    <source>
        <dbReference type="ARBA" id="ARBA00023136"/>
    </source>
</evidence>
<evidence type="ECO:0000256" key="6">
    <source>
        <dbReference type="SAM" id="MobiDB-lite"/>
    </source>
</evidence>
<keyword evidence="3 5" id="KW-1133">Transmembrane helix</keyword>
<feature type="transmembrane region" description="Helical" evidence="5">
    <location>
        <begin position="312"/>
        <end position="334"/>
    </location>
</feature>
<dbReference type="Proteomes" id="UP001283361">
    <property type="component" value="Unassembled WGS sequence"/>
</dbReference>
<comment type="similarity">
    <text evidence="5">Belongs to the ligand-gated ion channel (TC 1.A.9) family.</text>
</comment>
<dbReference type="CDD" id="cd18989">
    <property type="entry name" value="LGIC_ECD_cation"/>
    <property type="match status" value="1"/>
</dbReference>
<keyword evidence="5" id="KW-0406">Ion transport</keyword>
<feature type="domain" description="Neurotransmitter-gated ion-channel ligand-binding" evidence="7">
    <location>
        <begin position="47"/>
        <end position="246"/>
    </location>
</feature>
<dbReference type="InterPro" id="IPR006201">
    <property type="entry name" value="Neur_channel"/>
</dbReference>
<dbReference type="Pfam" id="PF02932">
    <property type="entry name" value="Neur_chan_memb"/>
    <property type="match status" value="1"/>
</dbReference>
<keyword evidence="10" id="KW-1185">Reference proteome</keyword>
<dbReference type="SUPFAM" id="SSF63712">
    <property type="entry name" value="Nicotinic receptor ligand binding domain-like"/>
    <property type="match status" value="1"/>
</dbReference>
<dbReference type="PANTHER" id="PTHR18945">
    <property type="entry name" value="NEUROTRANSMITTER GATED ION CHANNEL"/>
    <property type="match status" value="1"/>
</dbReference>
<feature type="transmembrane region" description="Helical" evidence="5">
    <location>
        <begin position="435"/>
        <end position="456"/>
    </location>
</feature>
<dbReference type="InterPro" id="IPR036719">
    <property type="entry name" value="Neuro-gated_channel_TM_sf"/>
</dbReference>
<feature type="transmembrane region" description="Helical" evidence="5">
    <location>
        <begin position="12"/>
        <end position="33"/>
    </location>
</feature>
<feature type="region of interest" description="Disordered" evidence="6">
    <location>
        <begin position="372"/>
        <end position="393"/>
    </location>
</feature>
<dbReference type="Gene3D" id="2.70.170.10">
    <property type="entry name" value="Neurotransmitter-gated ion-channel ligand-binding domain"/>
    <property type="match status" value="1"/>
</dbReference>
<accession>A0AAE1AGL2</accession>
<dbReference type="GO" id="GO:0004888">
    <property type="term" value="F:transmembrane signaling receptor activity"/>
    <property type="evidence" value="ECO:0007669"/>
    <property type="project" value="InterPro"/>
</dbReference>
<organism evidence="9 10">
    <name type="scientific">Elysia crispata</name>
    <name type="common">lettuce slug</name>
    <dbReference type="NCBI Taxonomy" id="231223"/>
    <lineage>
        <taxon>Eukaryota</taxon>
        <taxon>Metazoa</taxon>
        <taxon>Spiralia</taxon>
        <taxon>Lophotrochozoa</taxon>
        <taxon>Mollusca</taxon>
        <taxon>Gastropoda</taxon>
        <taxon>Heterobranchia</taxon>
        <taxon>Euthyneura</taxon>
        <taxon>Panpulmonata</taxon>
        <taxon>Sacoglossa</taxon>
        <taxon>Placobranchoidea</taxon>
        <taxon>Plakobranchidae</taxon>
        <taxon>Elysia</taxon>
    </lineage>
</organism>
<evidence type="ECO:0000313" key="10">
    <source>
        <dbReference type="Proteomes" id="UP001283361"/>
    </source>
</evidence>
<dbReference type="CDD" id="cd19051">
    <property type="entry name" value="LGIC_TM_cation"/>
    <property type="match status" value="1"/>
</dbReference>
<dbReference type="InterPro" id="IPR006029">
    <property type="entry name" value="Neurotrans-gated_channel_TM"/>
</dbReference>
<gene>
    <name evidence="9" type="ORF">RRG08_025712</name>
</gene>
<dbReference type="AlphaFoldDB" id="A0AAE1AGL2"/>
<name>A0AAE1AGL2_9GAST</name>
<sequence>MTRPLCVSTNSGVTRGSTSLVISLFLVVLSTIFSMSDGQTYSSELTLFDRVLGNSSAYNTRVRPLLDQNQAINVSVSFSLVAILTMDDKRQEFITNGFFGFTWKDEIVSWDPLENSIYIIHVYPNDVWRPRMVLLNTLGARDLFEDDYSPTMIFYDGTVSWFPGSTFPVSCKLNLEKYPFDRQTCSLQMYAMGWSNFHLRFQLDEEGVDLDNYVVNGEWEIVSSELKVDTEWDLAGFTVEIVIQRRSGFFILNIVMPVVLLSFLNIIVFLIPVDSGEKISYGITVLLALAVFMSIVGDMLPRSSDIVPLVTIYLFVLLIISVLTVMVAIIIVWLHHKDEQEMKRQKATSRFKDIFKKVRIFNRATTPITKVLSKPSNDQVDPENDNPNQGLKINQGRSLMDAVKKLGSPERVLPPVVEEARRENKYKLIGRHIDTIAFFTFLFIWLSVTLAFTVVLSS</sequence>
<keyword evidence="4 5" id="KW-0472">Membrane</keyword>
<keyword evidence="5" id="KW-0407">Ion channel</keyword>
<dbReference type="SUPFAM" id="SSF90112">
    <property type="entry name" value="Neurotransmitter-gated ion-channel transmembrane pore"/>
    <property type="match status" value="1"/>
</dbReference>
<reference evidence="9" key="1">
    <citation type="journal article" date="2023" name="G3 (Bethesda)">
        <title>A reference genome for the long-term kleptoplast-retaining sea slug Elysia crispata morphotype clarki.</title>
        <authorList>
            <person name="Eastman K.E."/>
            <person name="Pendleton A.L."/>
            <person name="Shaikh M.A."/>
            <person name="Suttiyut T."/>
            <person name="Ogas R."/>
            <person name="Tomko P."/>
            <person name="Gavelis G."/>
            <person name="Widhalm J.R."/>
            <person name="Wisecaver J.H."/>
        </authorList>
    </citation>
    <scope>NUCLEOTIDE SEQUENCE</scope>
    <source>
        <strain evidence="9">ECLA1</strain>
    </source>
</reference>
<evidence type="ECO:0000256" key="5">
    <source>
        <dbReference type="RuleBase" id="RU000687"/>
    </source>
</evidence>
<dbReference type="InterPro" id="IPR006202">
    <property type="entry name" value="Neur_chan_lig-bd"/>
</dbReference>
<dbReference type="InterPro" id="IPR038050">
    <property type="entry name" value="Neuro_actylchol_rec"/>
</dbReference>
<dbReference type="GO" id="GO:0005230">
    <property type="term" value="F:extracellular ligand-gated monoatomic ion channel activity"/>
    <property type="evidence" value="ECO:0007669"/>
    <property type="project" value="InterPro"/>
</dbReference>
<dbReference type="GO" id="GO:0016020">
    <property type="term" value="C:membrane"/>
    <property type="evidence" value="ECO:0007669"/>
    <property type="project" value="UniProtKB-SubCell"/>
</dbReference>
<comment type="caution">
    <text evidence="9">The sequence shown here is derived from an EMBL/GenBank/DDBJ whole genome shotgun (WGS) entry which is preliminary data.</text>
</comment>
<dbReference type="PROSITE" id="PS00236">
    <property type="entry name" value="NEUROTR_ION_CHANNEL"/>
    <property type="match status" value="1"/>
</dbReference>
<protein>
    <submittedName>
        <fullName evidence="9">Uncharacterized protein</fullName>
    </submittedName>
</protein>
<feature type="transmembrane region" description="Helical" evidence="5">
    <location>
        <begin position="279"/>
        <end position="300"/>
    </location>
</feature>
<feature type="domain" description="Neurotransmitter-gated ion-channel transmembrane" evidence="8">
    <location>
        <begin position="254"/>
        <end position="368"/>
    </location>
</feature>
<evidence type="ECO:0000256" key="2">
    <source>
        <dbReference type="ARBA" id="ARBA00022692"/>
    </source>
</evidence>
<dbReference type="PRINTS" id="PR00252">
    <property type="entry name" value="NRIONCHANNEL"/>
</dbReference>
<evidence type="ECO:0000259" key="8">
    <source>
        <dbReference type="Pfam" id="PF02932"/>
    </source>
</evidence>
<evidence type="ECO:0000313" key="9">
    <source>
        <dbReference type="EMBL" id="KAK3787445.1"/>
    </source>
</evidence>